<accession>A0A7G2DAS1</accession>
<feature type="compositionally biased region" description="Basic and acidic residues" evidence="1">
    <location>
        <begin position="50"/>
        <end position="62"/>
    </location>
</feature>
<proteinExistence type="predicted"/>
<evidence type="ECO:0000256" key="1">
    <source>
        <dbReference type="SAM" id="MobiDB-lite"/>
    </source>
</evidence>
<gene>
    <name evidence="2" type="ORF">TIRI35C_1589</name>
</gene>
<reference evidence="2 3" key="1">
    <citation type="submission" date="2020-09" db="EMBL/GenBank/DDBJ databases">
        <authorList>
            <person name="Courtine D."/>
        </authorList>
    </citation>
    <scope>NUCLEOTIDE SEQUENCE [LARGE SCALE GENOMIC DNA]</scope>
    <source>
        <strain evidence="2 3">IRI35c</strain>
    </source>
</reference>
<sequence length="62" mass="7320">MEDITIKKLIGELDIRTVRELLEAEEVKREIKELTKTVRRGMFGEGGTNEEFRRLRSEVNEQ</sequence>
<organism evidence="2 3">
    <name type="scientific">Thermococcus camini</name>
    <dbReference type="NCBI Taxonomy" id="2016373"/>
    <lineage>
        <taxon>Archaea</taxon>
        <taxon>Methanobacteriati</taxon>
        <taxon>Methanobacteriota</taxon>
        <taxon>Thermococci</taxon>
        <taxon>Thermococcales</taxon>
        <taxon>Thermococcaceae</taxon>
        <taxon>Thermococcus</taxon>
    </lineage>
</organism>
<protein>
    <submittedName>
        <fullName evidence="2">Uncharacterized protein</fullName>
    </submittedName>
</protein>
<feature type="region of interest" description="Disordered" evidence="1">
    <location>
        <begin position="42"/>
        <end position="62"/>
    </location>
</feature>
<dbReference type="KEGG" id="tcq:TIRI35C_1589"/>
<evidence type="ECO:0000313" key="2">
    <source>
        <dbReference type="EMBL" id="CAD5244743.1"/>
    </source>
</evidence>
<dbReference type="EMBL" id="LR881183">
    <property type="protein sequence ID" value="CAD5244743.1"/>
    <property type="molecule type" value="Genomic_DNA"/>
</dbReference>
<dbReference type="AlphaFoldDB" id="A0A7G2DAS1"/>
<name>A0A7G2DAS1_9EURY</name>
<keyword evidence="3" id="KW-1185">Reference proteome</keyword>
<dbReference type="Proteomes" id="UP000516304">
    <property type="component" value="Chromosome TIRI35C"/>
</dbReference>
<evidence type="ECO:0000313" key="3">
    <source>
        <dbReference type="Proteomes" id="UP000516304"/>
    </source>
</evidence>